<dbReference type="Proteomes" id="UP000321532">
    <property type="component" value="Unassembled WGS sequence"/>
</dbReference>
<evidence type="ECO:0000259" key="7">
    <source>
        <dbReference type="Pfam" id="PF01966"/>
    </source>
</evidence>
<dbReference type="SUPFAM" id="SSF109604">
    <property type="entry name" value="HD-domain/PDEase-like"/>
    <property type="match status" value="1"/>
</dbReference>
<dbReference type="CDD" id="cd16380">
    <property type="entry name" value="YitT_C"/>
    <property type="match status" value="1"/>
</dbReference>
<dbReference type="InterPro" id="IPR003740">
    <property type="entry name" value="YitT"/>
</dbReference>
<accession>A0A512B0F7</accession>
<dbReference type="InterPro" id="IPR006674">
    <property type="entry name" value="HD_domain"/>
</dbReference>
<dbReference type="EMBL" id="BJYS01000023">
    <property type="protein sequence ID" value="GEO05439.1"/>
    <property type="molecule type" value="Genomic_DNA"/>
</dbReference>
<organism evidence="9 10">
    <name type="scientific">Adhaeribacter aerolatus</name>
    <dbReference type="NCBI Taxonomy" id="670289"/>
    <lineage>
        <taxon>Bacteria</taxon>
        <taxon>Pseudomonadati</taxon>
        <taxon>Bacteroidota</taxon>
        <taxon>Cytophagia</taxon>
        <taxon>Cytophagales</taxon>
        <taxon>Hymenobacteraceae</taxon>
        <taxon>Adhaeribacter</taxon>
    </lineage>
</organism>
<keyword evidence="4 6" id="KW-1133">Transmembrane helix</keyword>
<evidence type="ECO:0000256" key="4">
    <source>
        <dbReference type="ARBA" id="ARBA00022989"/>
    </source>
</evidence>
<feature type="transmembrane region" description="Helical" evidence="6">
    <location>
        <begin position="235"/>
        <end position="256"/>
    </location>
</feature>
<evidence type="ECO:0000313" key="9">
    <source>
        <dbReference type="EMBL" id="GEO05439.1"/>
    </source>
</evidence>
<evidence type="ECO:0000313" key="10">
    <source>
        <dbReference type="Proteomes" id="UP000321532"/>
    </source>
</evidence>
<dbReference type="Pfam" id="PF02588">
    <property type="entry name" value="YitT_membrane"/>
    <property type="match status" value="1"/>
</dbReference>
<dbReference type="CDD" id="cd00077">
    <property type="entry name" value="HDc"/>
    <property type="match status" value="1"/>
</dbReference>
<dbReference type="GO" id="GO:0005886">
    <property type="term" value="C:plasma membrane"/>
    <property type="evidence" value="ECO:0007669"/>
    <property type="project" value="UniProtKB-SubCell"/>
</dbReference>
<evidence type="ECO:0000259" key="8">
    <source>
        <dbReference type="Pfam" id="PF10035"/>
    </source>
</evidence>
<evidence type="ECO:0000256" key="2">
    <source>
        <dbReference type="ARBA" id="ARBA00022475"/>
    </source>
</evidence>
<dbReference type="Pfam" id="PF01966">
    <property type="entry name" value="HD"/>
    <property type="match status" value="1"/>
</dbReference>
<dbReference type="InterPro" id="IPR051461">
    <property type="entry name" value="UPF0750_membrane"/>
</dbReference>
<evidence type="ECO:0000256" key="5">
    <source>
        <dbReference type="ARBA" id="ARBA00023136"/>
    </source>
</evidence>
<evidence type="ECO:0000256" key="1">
    <source>
        <dbReference type="ARBA" id="ARBA00004651"/>
    </source>
</evidence>
<comment type="subcellular location">
    <subcellularLocation>
        <location evidence="1">Cell membrane</location>
        <topology evidence="1">Multi-pass membrane protein</topology>
    </subcellularLocation>
</comment>
<feature type="transmembrane region" description="Helical" evidence="6">
    <location>
        <begin position="291"/>
        <end position="309"/>
    </location>
</feature>
<comment type="caution">
    <text evidence="9">The sequence shown here is derived from an EMBL/GenBank/DDBJ whole genome shotgun (WGS) entry which is preliminary data.</text>
</comment>
<sequence length="473" mass="52784">MPQLEKNLPAHLKYHNADHTKSVIAAAEKIAVAEGVTDEELVLLKTAALYHDAGFLNAYKNHEEASCHIARKTLPALGFEPLQIDTICQIIMATKLPHAPADKLQYIICDADLQYLGTTDYFPNAEHLYQEFKANGLVKNRLEWNRKQIAFLTSHRFFTQYAKTHYAEHKVNHLNIVLSNANNVDRRHLIVSELQDFFLIMAGVILAGFALKGFLVPNQFFDGGVTGMSLLLHELYHFNLAYIIVTLNLPLIIAAYFTVSKKFAFKTFLSVLLLGFCLLLIPYPVVTSDKLLISIFGGVFLGLGVGLTMRAGCALDGIEVLALYTLKRTSFTITEIILGLNIIIFTIAAFKFGLETALYSILTYFAASRMIDYVIEGIEAYTGVTIISGESEMIKYRLVNELGRGITVYKGERGFLPGKFDVSSNCDIIFTVVTRMELRKLKTLVYEADAKAFVFATTIREASGGIIKRRAAH</sequence>
<protein>
    <recommendedName>
        <fullName evidence="11">DUF2179 domain-containing protein</fullName>
    </recommendedName>
</protein>
<dbReference type="AlphaFoldDB" id="A0A512B0F7"/>
<keyword evidence="5 6" id="KW-0472">Membrane</keyword>
<evidence type="ECO:0000256" key="6">
    <source>
        <dbReference type="SAM" id="Phobius"/>
    </source>
</evidence>
<dbReference type="InterPro" id="IPR019264">
    <property type="entry name" value="DUF2179"/>
</dbReference>
<feature type="transmembrane region" description="Helical" evidence="6">
    <location>
        <begin position="263"/>
        <end position="285"/>
    </location>
</feature>
<dbReference type="Pfam" id="PF10035">
    <property type="entry name" value="DUF2179"/>
    <property type="match status" value="1"/>
</dbReference>
<dbReference type="Gene3D" id="3.30.70.120">
    <property type="match status" value="1"/>
</dbReference>
<dbReference type="Gene3D" id="1.10.3210.10">
    <property type="entry name" value="Hypothetical protein af1432"/>
    <property type="match status" value="1"/>
</dbReference>
<dbReference type="InterPro" id="IPR003607">
    <property type="entry name" value="HD/PDEase_dom"/>
</dbReference>
<dbReference type="InterPro" id="IPR015867">
    <property type="entry name" value="N-reg_PII/ATP_PRibTrfase_C"/>
</dbReference>
<dbReference type="PANTHER" id="PTHR33545:SF3">
    <property type="entry name" value="UPF0750 MEMBRANE PROTEIN YQFU"/>
    <property type="match status" value="1"/>
</dbReference>
<feature type="transmembrane region" description="Helical" evidence="6">
    <location>
        <begin position="197"/>
        <end position="215"/>
    </location>
</feature>
<evidence type="ECO:0008006" key="11">
    <source>
        <dbReference type="Google" id="ProtNLM"/>
    </source>
</evidence>
<dbReference type="RefSeq" id="WP_170252616.1">
    <property type="nucleotide sequence ID" value="NZ_BJYS01000023.1"/>
</dbReference>
<feature type="domain" description="DUF2179" evidence="8">
    <location>
        <begin position="404"/>
        <end position="464"/>
    </location>
</feature>
<feature type="transmembrane region" description="Helical" evidence="6">
    <location>
        <begin position="330"/>
        <end position="350"/>
    </location>
</feature>
<dbReference type="PANTHER" id="PTHR33545">
    <property type="entry name" value="UPF0750 MEMBRANE PROTEIN YITT-RELATED"/>
    <property type="match status" value="1"/>
</dbReference>
<keyword evidence="3 6" id="KW-0812">Transmembrane</keyword>
<evidence type="ECO:0000256" key="3">
    <source>
        <dbReference type="ARBA" id="ARBA00022692"/>
    </source>
</evidence>
<feature type="domain" description="HD" evidence="7">
    <location>
        <begin position="17"/>
        <end position="112"/>
    </location>
</feature>
<keyword evidence="10" id="KW-1185">Reference proteome</keyword>
<gene>
    <name evidence="9" type="ORF">AAE02nite_31030</name>
</gene>
<proteinExistence type="predicted"/>
<name>A0A512B0F7_9BACT</name>
<reference evidence="9 10" key="1">
    <citation type="submission" date="2019-07" db="EMBL/GenBank/DDBJ databases">
        <title>Whole genome shotgun sequence of Adhaeribacter aerolatus NBRC 106133.</title>
        <authorList>
            <person name="Hosoyama A."/>
            <person name="Uohara A."/>
            <person name="Ohji S."/>
            <person name="Ichikawa N."/>
        </authorList>
    </citation>
    <scope>NUCLEOTIDE SEQUENCE [LARGE SCALE GENOMIC DNA]</scope>
    <source>
        <strain evidence="9 10">NBRC 106133</strain>
    </source>
</reference>
<keyword evidence="2" id="KW-1003">Cell membrane</keyword>